<evidence type="ECO:0000256" key="2">
    <source>
        <dbReference type="ARBA" id="ARBA00022679"/>
    </source>
</evidence>
<protein>
    <submittedName>
        <fullName evidence="3">Glycosyl transferase</fullName>
    </submittedName>
</protein>
<dbReference type="Gene3D" id="3.40.50.2000">
    <property type="entry name" value="Glycogen Phosphorylase B"/>
    <property type="match status" value="2"/>
</dbReference>
<evidence type="ECO:0000313" key="4">
    <source>
        <dbReference type="Proteomes" id="UP000244682"/>
    </source>
</evidence>
<evidence type="ECO:0000256" key="1">
    <source>
        <dbReference type="ARBA" id="ARBA00022676"/>
    </source>
</evidence>
<proteinExistence type="predicted"/>
<dbReference type="InterPro" id="IPR002201">
    <property type="entry name" value="Glyco_trans_9"/>
</dbReference>
<evidence type="ECO:0000313" key="3">
    <source>
        <dbReference type="EMBL" id="AWC95482.1"/>
    </source>
</evidence>
<dbReference type="PANTHER" id="PTHR30160:SF15">
    <property type="entry name" value="GLYCOSYLTRANSFERASE HI_0523-RELATED"/>
    <property type="match status" value="1"/>
</dbReference>
<dbReference type="PANTHER" id="PTHR30160">
    <property type="entry name" value="TETRAACYLDISACCHARIDE 4'-KINASE-RELATED"/>
    <property type="match status" value="1"/>
</dbReference>
<organism evidence="3 4">
    <name type="scientific">Morganella morganii</name>
    <name type="common">Proteus morganii</name>
    <dbReference type="NCBI Taxonomy" id="582"/>
    <lineage>
        <taxon>Bacteria</taxon>
        <taxon>Pseudomonadati</taxon>
        <taxon>Pseudomonadota</taxon>
        <taxon>Gammaproteobacteria</taxon>
        <taxon>Enterobacterales</taxon>
        <taxon>Morganellaceae</taxon>
        <taxon>Morganella</taxon>
    </lineage>
</organism>
<reference evidence="3 4" key="1">
    <citation type="submission" date="2018-04" db="EMBL/GenBank/DDBJ databases">
        <title>Whole genome sequencing of Morganella morganii AR_0133.</title>
        <authorList>
            <person name="Conlan S."/>
            <person name="Thomas P.J."/>
            <person name="Mullikin J."/>
            <person name="Frank K.M."/>
            <person name="Segre J.A."/>
        </authorList>
    </citation>
    <scope>NUCLEOTIDE SEQUENCE [LARGE SCALE GENOMIC DNA]</scope>
    <source>
        <strain evidence="3 4">AR_0133</strain>
    </source>
</reference>
<dbReference type="InterPro" id="IPR051199">
    <property type="entry name" value="LPS_LOS_Heptosyltrfase"/>
</dbReference>
<name>A0AAU8ZR70_MORMO</name>
<dbReference type="EMBL" id="CP028956">
    <property type="protein sequence ID" value="AWC95482.1"/>
    <property type="molecule type" value="Genomic_DNA"/>
</dbReference>
<dbReference type="CDD" id="cd03789">
    <property type="entry name" value="GT9_LPS_heptosyltransferase"/>
    <property type="match status" value="1"/>
</dbReference>
<dbReference type="GO" id="GO:0009244">
    <property type="term" value="P:lipopolysaccharide core region biosynthetic process"/>
    <property type="evidence" value="ECO:0007669"/>
    <property type="project" value="TreeGrafter"/>
</dbReference>
<keyword evidence="2 3" id="KW-0808">Transferase</keyword>
<keyword evidence="1" id="KW-0328">Glycosyltransferase</keyword>
<dbReference type="Pfam" id="PF01075">
    <property type="entry name" value="Glyco_transf_9"/>
    <property type="match status" value="1"/>
</dbReference>
<dbReference type="Proteomes" id="UP000244682">
    <property type="component" value="Chromosome"/>
</dbReference>
<gene>
    <name evidence="3" type="ORF">AM380_18480</name>
</gene>
<accession>A0AAU8ZR70</accession>
<dbReference type="GO" id="GO:0005829">
    <property type="term" value="C:cytosol"/>
    <property type="evidence" value="ECO:0007669"/>
    <property type="project" value="TreeGrafter"/>
</dbReference>
<dbReference type="GO" id="GO:0008713">
    <property type="term" value="F:ADP-heptose-lipopolysaccharide heptosyltransferase activity"/>
    <property type="evidence" value="ECO:0007669"/>
    <property type="project" value="TreeGrafter"/>
</dbReference>
<dbReference type="SUPFAM" id="SSF53756">
    <property type="entry name" value="UDP-Glycosyltransferase/glycogen phosphorylase"/>
    <property type="match status" value="1"/>
</dbReference>
<dbReference type="AlphaFoldDB" id="A0AAU8ZR70"/>
<sequence>MESSIFMKKKKFTKLRSLNRKRNYMMKNIRYYSRLLIEKILWDKKSKSAIDFSAVKSILILRNEGKIGDVIVDSGVIKVLSQHGYDVDIVVTPDNCSIMQHDKNIRSIYIADKVSLNDFMKNRNHNVSSDIINQLNKNGYDLIIDPSIINTPIHRPKILNEISAKNVVGFNKNKWINHYGKSISFDYEKNHIKESYKLLLSEFGITDSPADYEINNPDETGYDVDSYISSLPQKNINVVINMFAASSERSLSLSQAKELDNRLNSLHDNITVIILDYKNELSEKSFTHAHVYNSLSLQHSIALISKSDLIISPDTSIVHISAAFRKNLIAIYKNDIHNNKLWSPGYENAVQLFTSTSKIYEDDNIINEIISSAEKKLKTYNK</sequence>